<dbReference type="STRING" id="701091.M2UB71"/>
<sequence length="123" mass="13990">MPPKSNFKRAMPHTQPSMLASLRTTQLVGDSKAVLPAELINTILDYLPVADMFNFARTSKRMREMVYDDTRWQQRLRSMGCWNEAEAKQRFEEAMKKKLQAQRAEDARIAGLVPNGSTSSMAP</sequence>
<feature type="non-terminal residue" evidence="2">
    <location>
        <position position="123"/>
    </location>
</feature>
<dbReference type="SUPFAM" id="SSF81383">
    <property type="entry name" value="F-box domain"/>
    <property type="match status" value="1"/>
</dbReference>
<dbReference type="AlphaFoldDB" id="M2UB71"/>
<evidence type="ECO:0000313" key="2">
    <source>
        <dbReference type="EMBL" id="EMD90941.1"/>
    </source>
</evidence>
<dbReference type="InterPro" id="IPR036047">
    <property type="entry name" value="F-box-like_dom_sf"/>
</dbReference>
<name>M2UB71_COCH5</name>
<reference evidence="3" key="2">
    <citation type="journal article" date="2013" name="PLoS Genet.">
        <title>Comparative genome structure, secondary metabolite, and effector coding capacity across Cochliobolus pathogens.</title>
        <authorList>
            <person name="Condon B.J."/>
            <person name="Leng Y."/>
            <person name="Wu D."/>
            <person name="Bushley K.E."/>
            <person name="Ohm R.A."/>
            <person name="Otillar R."/>
            <person name="Martin J."/>
            <person name="Schackwitz W."/>
            <person name="Grimwood J."/>
            <person name="MohdZainudin N."/>
            <person name="Xue C."/>
            <person name="Wang R."/>
            <person name="Manning V.A."/>
            <person name="Dhillon B."/>
            <person name="Tu Z.J."/>
            <person name="Steffenson B.J."/>
            <person name="Salamov A."/>
            <person name="Sun H."/>
            <person name="Lowry S."/>
            <person name="LaButti K."/>
            <person name="Han J."/>
            <person name="Copeland A."/>
            <person name="Lindquist E."/>
            <person name="Barry K."/>
            <person name="Schmutz J."/>
            <person name="Baker S.E."/>
            <person name="Ciuffetti L.M."/>
            <person name="Grigoriev I.V."/>
            <person name="Zhong S."/>
            <person name="Turgeon B.G."/>
        </authorList>
    </citation>
    <scope>NUCLEOTIDE SEQUENCE [LARGE SCALE GENOMIC DNA]</scope>
    <source>
        <strain evidence="3">C5 / ATCC 48332 / race O</strain>
    </source>
</reference>
<gene>
    <name evidence="2" type="ORF">COCHEDRAFT_1044704</name>
</gene>
<reference evidence="2 3" key="1">
    <citation type="journal article" date="2012" name="PLoS Pathog.">
        <title>Diverse lifestyles and strategies of plant pathogenesis encoded in the genomes of eighteen Dothideomycetes fungi.</title>
        <authorList>
            <person name="Ohm R.A."/>
            <person name="Feau N."/>
            <person name="Henrissat B."/>
            <person name="Schoch C.L."/>
            <person name="Horwitz B.A."/>
            <person name="Barry K.W."/>
            <person name="Condon B.J."/>
            <person name="Copeland A.C."/>
            <person name="Dhillon B."/>
            <person name="Glaser F."/>
            <person name="Hesse C.N."/>
            <person name="Kosti I."/>
            <person name="LaButti K."/>
            <person name="Lindquist E.A."/>
            <person name="Lucas S."/>
            <person name="Salamov A.A."/>
            <person name="Bradshaw R.E."/>
            <person name="Ciuffetti L."/>
            <person name="Hamelin R.C."/>
            <person name="Kema G.H.J."/>
            <person name="Lawrence C."/>
            <person name="Scott J.A."/>
            <person name="Spatafora J.W."/>
            <person name="Turgeon B.G."/>
            <person name="de Wit P.J.G.M."/>
            <person name="Zhong S."/>
            <person name="Goodwin S.B."/>
            <person name="Grigoriev I.V."/>
        </authorList>
    </citation>
    <scope>NUCLEOTIDE SEQUENCE [LARGE SCALE GENOMIC DNA]</scope>
    <source>
        <strain evidence="3">C5 / ATCC 48332 / race O</strain>
    </source>
</reference>
<dbReference type="PROSITE" id="PS50181">
    <property type="entry name" value="FBOX"/>
    <property type="match status" value="1"/>
</dbReference>
<dbReference type="EMBL" id="KB445577">
    <property type="protein sequence ID" value="EMD90941.1"/>
    <property type="molecule type" value="Genomic_DNA"/>
</dbReference>
<dbReference type="HOGENOM" id="CLU_141748_0_0_1"/>
<evidence type="ECO:0000259" key="1">
    <source>
        <dbReference type="PROSITE" id="PS50181"/>
    </source>
</evidence>
<dbReference type="OrthoDB" id="5554140at2759"/>
<dbReference type="InterPro" id="IPR001810">
    <property type="entry name" value="F-box_dom"/>
</dbReference>
<feature type="domain" description="F-box" evidence="1">
    <location>
        <begin position="29"/>
        <end position="75"/>
    </location>
</feature>
<accession>M2UB71</accession>
<dbReference type="Proteomes" id="UP000016936">
    <property type="component" value="Unassembled WGS sequence"/>
</dbReference>
<organism evidence="2 3">
    <name type="scientific">Cochliobolus heterostrophus (strain C5 / ATCC 48332 / race O)</name>
    <name type="common">Southern corn leaf blight fungus</name>
    <name type="synonym">Bipolaris maydis</name>
    <dbReference type="NCBI Taxonomy" id="701091"/>
    <lineage>
        <taxon>Eukaryota</taxon>
        <taxon>Fungi</taxon>
        <taxon>Dikarya</taxon>
        <taxon>Ascomycota</taxon>
        <taxon>Pezizomycotina</taxon>
        <taxon>Dothideomycetes</taxon>
        <taxon>Pleosporomycetidae</taxon>
        <taxon>Pleosporales</taxon>
        <taxon>Pleosporineae</taxon>
        <taxon>Pleosporaceae</taxon>
        <taxon>Bipolaris</taxon>
    </lineage>
</organism>
<evidence type="ECO:0000313" key="3">
    <source>
        <dbReference type="Proteomes" id="UP000016936"/>
    </source>
</evidence>
<proteinExistence type="predicted"/>
<dbReference type="SMART" id="SM00256">
    <property type="entry name" value="FBOX"/>
    <property type="match status" value="1"/>
</dbReference>
<protein>
    <recommendedName>
        <fullName evidence="1">F-box domain-containing protein</fullName>
    </recommendedName>
</protein>
<dbReference type="eggNOG" id="KOG3745">
    <property type="taxonomic scope" value="Eukaryota"/>
</dbReference>
<keyword evidence="3" id="KW-1185">Reference proteome</keyword>
<dbReference type="Gene3D" id="1.20.1280.50">
    <property type="match status" value="1"/>
</dbReference>
<dbReference type="Pfam" id="PF12937">
    <property type="entry name" value="F-box-like"/>
    <property type="match status" value="1"/>
</dbReference>
<dbReference type="FunFam" id="1.20.1280.50:FF:000071">
    <property type="entry name" value="Secretion pathway protein Sls2/Rcy1, putative"/>
    <property type="match status" value="1"/>
</dbReference>